<feature type="non-terminal residue" evidence="1">
    <location>
        <position position="177"/>
    </location>
</feature>
<protein>
    <submittedName>
        <fullName evidence="1">Uncharacterized protein</fullName>
    </submittedName>
</protein>
<reference evidence="2" key="1">
    <citation type="journal article" date="2013" name="Science">
        <title>The Amborella genome and the evolution of flowering plants.</title>
        <authorList>
            <consortium name="Amborella Genome Project"/>
        </authorList>
    </citation>
    <scope>NUCLEOTIDE SEQUENCE [LARGE SCALE GENOMIC DNA]</scope>
</reference>
<gene>
    <name evidence="1" type="ORF">AMTR_s00058p00163240</name>
</gene>
<accession>W1PF71</accession>
<dbReference type="HOGENOM" id="CLU_1521611_0_0_1"/>
<evidence type="ECO:0000313" key="2">
    <source>
        <dbReference type="Proteomes" id="UP000017836"/>
    </source>
</evidence>
<keyword evidence="2" id="KW-1185">Reference proteome</keyword>
<name>W1PF71_AMBTC</name>
<dbReference type="Gramene" id="ERN06618">
    <property type="protein sequence ID" value="ERN06618"/>
    <property type="gene ID" value="AMTR_s00058p00163240"/>
</dbReference>
<dbReference type="AlphaFoldDB" id="W1PF71"/>
<organism evidence="1 2">
    <name type="scientific">Amborella trichopoda</name>
    <dbReference type="NCBI Taxonomy" id="13333"/>
    <lineage>
        <taxon>Eukaryota</taxon>
        <taxon>Viridiplantae</taxon>
        <taxon>Streptophyta</taxon>
        <taxon>Embryophyta</taxon>
        <taxon>Tracheophyta</taxon>
        <taxon>Spermatophyta</taxon>
        <taxon>Magnoliopsida</taxon>
        <taxon>Amborellales</taxon>
        <taxon>Amborellaceae</taxon>
        <taxon>Amborella</taxon>
    </lineage>
</organism>
<evidence type="ECO:0000313" key="1">
    <source>
        <dbReference type="EMBL" id="ERN06618.1"/>
    </source>
</evidence>
<feature type="non-terminal residue" evidence="1">
    <location>
        <position position="1"/>
    </location>
</feature>
<dbReference type="EMBL" id="KI393888">
    <property type="protein sequence ID" value="ERN06618.1"/>
    <property type="molecule type" value="Genomic_DNA"/>
</dbReference>
<sequence length="177" mass="19088">LPPTVIPFVNTNLLPWLNPEATYPVAQIAPSVAPTSSLPSSSLLISTPSLGANPIPLHRCPFVLHCPILHQSHPLSPSQPRPPNLSLYGSSPLPSVGWASSSKLTSPASHLPPFFFLPPLSYTSHHCYIFLTFIPWILRLSPSCPLYPLLLLPASLLPPPLRLVDLSIPSSGFTQST</sequence>
<proteinExistence type="predicted"/>
<dbReference type="Proteomes" id="UP000017836">
    <property type="component" value="Unassembled WGS sequence"/>
</dbReference>